<evidence type="ECO:0000313" key="2">
    <source>
        <dbReference type="Proteomes" id="UP001107558"/>
    </source>
</evidence>
<reference evidence="1" key="1">
    <citation type="submission" date="2021-03" db="EMBL/GenBank/DDBJ databases">
        <title>Chromosome level genome of the anhydrobiotic midge Polypedilum vanderplanki.</title>
        <authorList>
            <person name="Yoshida Y."/>
            <person name="Kikawada T."/>
            <person name="Gusev O."/>
        </authorList>
    </citation>
    <scope>NUCLEOTIDE SEQUENCE</scope>
    <source>
        <strain evidence="1">NIAS01</strain>
        <tissue evidence="1">Whole body or cell culture</tissue>
    </source>
</reference>
<feature type="non-terminal residue" evidence="1">
    <location>
        <position position="1"/>
    </location>
</feature>
<sequence length="72" mass="8849">LSVEDEKKFIKVFGQNFEGVFICREIILLMNHESIDLFKKYENDKDDDSWIYFVIKRLEDEYLKSYKQLFML</sequence>
<dbReference type="EMBL" id="JADBJN010000100">
    <property type="protein sequence ID" value="KAG5666117.1"/>
    <property type="molecule type" value="Genomic_DNA"/>
</dbReference>
<keyword evidence="2" id="KW-1185">Reference proteome</keyword>
<dbReference type="Proteomes" id="UP001107558">
    <property type="component" value="Unassembled WGS sequence"/>
</dbReference>
<evidence type="ECO:0000313" key="1">
    <source>
        <dbReference type="EMBL" id="KAG5666117.1"/>
    </source>
</evidence>
<gene>
    <name evidence="1" type="ORF">PVAND_017795</name>
</gene>
<protein>
    <submittedName>
        <fullName evidence="1">Uncharacterized protein</fullName>
    </submittedName>
</protein>
<organism evidence="1 2">
    <name type="scientific">Polypedilum vanderplanki</name>
    <name type="common">Sleeping chironomid midge</name>
    <dbReference type="NCBI Taxonomy" id="319348"/>
    <lineage>
        <taxon>Eukaryota</taxon>
        <taxon>Metazoa</taxon>
        <taxon>Ecdysozoa</taxon>
        <taxon>Arthropoda</taxon>
        <taxon>Hexapoda</taxon>
        <taxon>Insecta</taxon>
        <taxon>Pterygota</taxon>
        <taxon>Neoptera</taxon>
        <taxon>Endopterygota</taxon>
        <taxon>Diptera</taxon>
        <taxon>Nematocera</taxon>
        <taxon>Chironomoidea</taxon>
        <taxon>Chironomidae</taxon>
        <taxon>Chironominae</taxon>
        <taxon>Polypedilum</taxon>
        <taxon>Polypedilum</taxon>
    </lineage>
</organism>
<accession>A0A9J6B8T8</accession>
<name>A0A9J6B8T8_POLVA</name>
<comment type="caution">
    <text evidence="1">The sequence shown here is derived from an EMBL/GenBank/DDBJ whole genome shotgun (WGS) entry which is preliminary data.</text>
</comment>
<proteinExistence type="predicted"/>
<dbReference type="AlphaFoldDB" id="A0A9J6B8T8"/>